<protein>
    <submittedName>
        <fullName evidence="1">Uncharacterized protein</fullName>
    </submittedName>
</protein>
<reference evidence="1" key="1">
    <citation type="journal article" date="2021" name="Proc. Natl. Acad. Sci. U.S.A.">
        <title>A Catalog of Tens of Thousands of Viruses from Human Metagenomes Reveals Hidden Associations with Chronic Diseases.</title>
        <authorList>
            <person name="Tisza M.J."/>
            <person name="Buck C.B."/>
        </authorList>
    </citation>
    <scope>NUCLEOTIDE SEQUENCE</scope>
    <source>
        <strain evidence="1">CtiBE32</strain>
    </source>
</reference>
<name>A0A8S5N903_9CAUD</name>
<proteinExistence type="predicted"/>
<evidence type="ECO:0000313" key="1">
    <source>
        <dbReference type="EMBL" id="DAD90547.1"/>
    </source>
</evidence>
<dbReference type="EMBL" id="BK015088">
    <property type="protein sequence ID" value="DAD90547.1"/>
    <property type="molecule type" value="Genomic_DNA"/>
</dbReference>
<organism evidence="1">
    <name type="scientific">Myoviridae sp. ctiBE32</name>
    <dbReference type="NCBI Taxonomy" id="2826685"/>
    <lineage>
        <taxon>Viruses</taxon>
        <taxon>Duplodnaviria</taxon>
        <taxon>Heunggongvirae</taxon>
        <taxon>Uroviricota</taxon>
        <taxon>Caudoviricetes</taxon>
    </lineage>
</organism>
<accession>A0A8S5N903</accession>
<sequence>MDDLKYIMQSANGSYIKADYSDLGGMTVTVKKDGGEYLSFRVAP</sequence>